<feature type="transmembrane region" description="Helical" evidence="1">
    <location>
        <begin position="115"/>
        <end position="134"/>
    </location>
</feature>
<comment type="caution">
    <text evidence="2">The sequence shown here is derived from an EMBL/GenBank/DDBJ whole genome shotgun (WGS) entry which is preliminary data.</text>
</comment>
<protein>
    <submittedName>
        <fullName evidence="2">Uncharacterized protein</fullName>
    </submittedName>
</protein>
<gene>
    <name evidence="2" type="ORF">NSA23_09240</name>
</gene>
<keyword evidence="1" id="KW-1133">Transmembrane helix</keyword>
<feature type="transmembrane region" description="Helical" evidence="1">
    <location>
        <begin position="48"/>
        <end position="68"/>
    </location>
</feature>
<evidence type="ECO:0000313" key="2">
    <source>
        <dbReference type="EMBL" id="MCR2044302.1"/>
    </source>
</evidence>
<reference evidence="2" key="1">
    <citation type="submission" date="2022-07" db="EMBL/GenBank/DDBJ databases">
        <title>Enhanced cultured diversity of the mouse gut microbiota enables custom-made synthetic communities.</title>
        <authorList>
            <person name="Afrizal A."/>
        </authorList>
    </citation>
    <scope>NUCLEOTIDE SEQUENCE</scope>
    <source>
        <strain evidence="2">DSM 29482</strain>
    </source>
</reference>
<keyword evidence="1" id="KW-0472">Membrane</keyword>
<dbReference type="RefSeq" id="WP_257490453.1">
    <property type="nucleotide sequence ID" value="NZ_JANJZL010000005.1"/>
</dbReference>
<accession>A0A9X2MFX5</accession>
<proteinExistence type="predicted"/>
<evidence type="ECO:0000256" key="1">
    <source>
        <dbReference type="SAM" id="Phobius"/>
    </source>
</evidence>
<dbReference type="EMBL" id="JANJZL010000005">
    <property type="protein sequence ID" value="MCR2044302.1"/>
    <property type="molecule type" value="Genomic_DNA"/>
</dbReference>
<evidence type="ECO:0000313" key="3">
    <source>
        <dbReference type="Proteomes" id="UP001142078"/>
    </source>
</evidence>
<organism evidence="2 3">
    <name type="scientific">Anaerosalibacter massiliensis</name>
    <dbReference type="NCBI Taxonomy" id="1347392"/>
    <lineage>
        <taxon>Bacteria</taxon>
        <taxon>Bacillati</taxon>
        <taxon>Bacillota</taxon>
        <taxon>Tissierellia</taxon>
        <taxon>Tissierellales</taxon>
        <taxon>Sporanaerobacteraceae</taxon>
        <taxon>Anaerosalibacter</taxon>
    </lineage>
</organism>
<dbReference type="AlphaFoldDB" id="A0A9X2MFX5"/>
<dbReference type="Proteomes" id="UP001142078">
    <property type="component" value="Unassembled WGS sequence"/>
</dbReference>
<feature type="transmembrane region" description="Helical" evidence="1">
    <location>
        <begin position="74"/>
        <end position="94"/>
    </location>
</feature>
<keyword evidence="1" id="KW-0812">Transmembrane</keyword>
<name>A0A9X2MFX5_9FIRM</name>
<keyword evidence="3" id="KW-1185">Reference proteome</keyword>
<sequence length="135" mass="16134">MKSFNYFQFICFLWAAIGIGSRIIMLFMKQRWKEWELNSAYKINKPKWVNIVGISGYLLVFYTWYQVIVNNIKYSWIIALLITFTILKVSALLFNYEKFRKFAVIMLNNKKKMSILNSFIIILSIVLILMGIFLY</sequence>
<feature type="transmembrane region" description="Helical" evidence="1">
    <location>
        <begin position="6"/>
        <end position="27"/>
    </location>
</feature>